<accession>A0A2P2P8D8</accession>
<sequence length="38" mass="4444">MHETMSFLRNICRETSKKTLARSLMCNSGAKQRHNYLS</sequence>
<dbReference type="AlphaFoldDB" id="A0A2P2P8D8"/>
<evidence type="ECO:0000313" key="1">
    <source>
        <dbReference type="EMBL" id="MBX51016.1"/>
    </source>
</evidence>
<organism evidence="1">
    <name type="scientific">Rhizophora mucronata</name>
    <name type="common">Asiatic mangrove</name>
    <dbReference type="NCBI Taxonomy" id="61149"/>
    <lineage>
        <taxon>Eukaryota</taxon>
        <taxon>Viridiplantae</taxon>
        <taxon>Streptophyta</taxon>
        <taxon>Embryophyta</taxon>
        <taxon>Tracheophyta</taxon>
        <taxon>Spermatophyta</taxon>
        <taxon>Magnoliopsida</taxon>
        <taxon>eudicotyledons</taxon>
        <taxon>Gunneridae</taxon>
        <taxon>Pentapetalae</taxon>
        <taxon>rosids</taxon>
        <taxon>fabids</taxon>
        <taxon>Malpighiales</taxon>
        <taxon>Rhizophoraceae</taxon>
        <taxon>Rhizophora</taxon>
    </lineage>
</organism>
<dbReference type="EMBL" id="GGEC01070532">
    <property type="protein sequence ID" value="MBX51016.1"/>
    <property type="molecule type" value="Transcribed_RNA"/>
</dbReference>
<protein>
    <submittedName>
        <fullName evidence="1">Uncharacterized protein</fullName>
    </submittedName>
</protein>
<proteinExistence type="predicted"/>
<name>A0A2P2P8D8_RHIMU</name>
<reference evidence="1" key="1">
    <citation type="submission" date="2018-02" db="EMBL/GenBank/DDBJ databases">
        <title>Rhizophora mucronata_Transcriptome.</title>
        <authorList>
            <person name="Meera S.P."/>
            <person name="Sreeshan A."/>
            <person name="Augustine A."/>
        </authorList>
    </citation>
    <scope>NUCLEOTIDE SEQUENCE</scope>
    <source>
        <tissue evidence="1">Leaf</tissue>
    </source>
</reference>